<dbReference type="RefSeq" id="WP_183337902.1">
    <property type="nucleotide sequence ID" value="NZ_JACHZG010000001.1"/>
</dbReference>
<gene>
    <name evidence="2" type="ORF">FHX39_001936</name>
</gene>
<evidence type="ECO:0000313" key="3">
    <source>
        <dbReference type="Proteomes" id="UP000565572"/>
    </source>
</evidence>
<feature type="transmembrane region" description="Helical" evidence="1">
    <location>
        <begin position="62"/>
        <end position="85"/>
    </location>
</feature>
<keyword evidence="1" id="KW-0472">Membrane</keyword>
<organism evidence="2 3">
    <name type="scientific">Microlunatus antarcticus</name>
    <dbReference type="NCBI Taxonomy" id="53388"/>
    <lineage>
        <taxon>Bacteria</taxon>
        <taxon>Bacillati</taxon>
        <taxon>Actinomycetota</taxon>
        <taxon>Actinomycetes</taxon>
        <taxon>Propionibacteriales</taxon>
        <taxon>Propionibacteriaceae</taxon>
        <taxon>Microlunatus</taxon>
    </lineage>
</organism>
<dbReference type="AlphaFoldDB" id="A0A7W5P740"/>
<dbReference type="EMBL" id="JACHZG010000001">
    <property type="protein sequence ID" value="MBB3326992.1"/>
    <property type="molecule type" value="Genomic_DNA"/>
</dbReference>
<feature type="transmembrane region" description="Helical" evidence="1">
    <location>
        <begin position="156"/>
        <end position="178"/>
    </location>
</feature>
<keyword evidence="1" id="KW-0812">Transmembrane</keyword>
<reference evidence="2 3" key="1">
    <citation type="submission" date="2020-08" db="EMBL/GenBank/DDBJ databases">
        <title>Sequencing the genomes of 1000 actinobacteria strains.</title>
        <authorList>
            <person name="Klenk H.-P."/>
        </authorList>
    </citation>
    <scope>NUCLEOTIDE SEQUENCE [LARGE SCALE GENOMIC DNA]</scope>
    <source>
        <strain evidence="2 3">DSM 11053</strain>
    </source>
</reference>
<feature type="transmembrane region" description="Helical" evidence="1">
    <location>
        <begin position="185"/>
        <end position="203"/>
    </location>
</feature>
<feature type="transmembrane region" description="Helical" evidence="1">
    <location>
        <begin position="127"/>
        <end position="150"/>
    </location>
</feature>
<feature type="transmembrane region" description="Helical" evidence="1">
    <location>
        <begin position="97"/>
        <end position="115"/>
    </location>
</feature>
<sequence>MDQAIRGRRWLLAALLVAAAAGLVRAPLEPRWWWASALAILLFSAPVIVGAVRWLGVRRGVALLLGLGLYAVVFESVAVATGVPYGRFSYSGVLGPPMLGLVPPTVLLAWTPLLLGSLASTRRAWQAVVLVVVCDLVLDPAAVSLGFWAWDDPGRYYGVPLVNFLGWVVSGGIAVLALRRLPRPLPALFARNLWLVLVFWTAVNAWSGQWLAALVGVVAVAALSRGYGRAP</sequence>
<accession>A0A7W5P740</accession>
<dbReference type="Proteomes" id="UP000565572">
    <property type="component" value="Unassembled WGS sequence"/>
</dbReference>
<keyword evidence="1" id="KW-1133">Transmembrane helix</keyword>
<dbReference type="PANTHER" id="PTHR39419">
    <property type="entry name" value="SLL0814 PROTEIN"/>
    <property type="match status" value="1"/>
</dbReference>
<dbReference type="InterPro" id="IPR007354">
    <property type="entry name" value="CruF-like"/>
</dbReference>
<evidence type="ECO:0000313" key="2">
    <source>
        <dbReference type="EMBL" id="MBB3326992.1"/>
    </source>
</evidence>
<feature type="transmembrane region" description="Helical" evidence="1">
    <location>
        <begin position="209"/>
        <end position="228"/>
    </location>
</feature>
<comment type="caution">
    <text evidence="2">The sequence shown here is derived from an EMBL/GenBank/DDBJ whole genome shotgun (WGS) entry which is preliminary data.</text>
</comment>
<evidence type="ECO:0000256" key="1">
    <source>
        <dbReference type="SAM" id="Phobius"/>
    </source>
</evidence>
<proteinExistence type="predicted"/>
<dbReference type="PANTHER" id="PTHR39419:SF1">
    <property type="entry name" value="SLL0814 PROTEIN"/>
    <property type="match status" value="1"/>
</dbReference>
<feature type="transmembrane region" description="Helical" evidence="1">
    <location>
        <begin position="32"/>
        <end position="55"/>
    </location>
</feature>
<keyword evidence="3" id="KW-1185">Reference proteome</keyword>
<protein>
    <submittedName>
        <fullName evidence="2">Putative membrane protein</fullName>
    </submittedName>
</protein>
<dbReference type="Pfam" id="PF04240">
    <property type="entry name" value="Caroten_synth"/>
    <property type="match status" value="1"/>
</dbReference>
<name>A0A7W5P740_9ACTN</name>